<organism evidence="1 2">
    <name type="scientific">Mammaliicoccus sciuri</name>
    <name type="common">Staphylococcus sciuri</name>
    <dbReference type="NCBI Taxonomy" id="1296"/>
    <lineage>
        <taxon>Bacteria</taxon>
        <taxon>Bacillati</taxon>
        <taxon>Bacillota</taxon>
        <taxon>Bacilli</taxon>
        <taxon>Bacillales</taxon>
        <taxon>Staphylococcaceae</taxon>
        <taxon>Mammaliicoccus</taxon>
    </lineage>
</organism>
<reference evidence="1" key="1">
    <citation type="submission" date="2021-02" db="EMBL/GenBank/DDBJ databases">
        <title>cfr and optrA-positive Staphylococcus spp.</title>
        <authorList>
            <person name="Chen L."/>
        </authorList>
    </citation>
    <scope>NUCLEOTIDE SEQUENCE</scope>
    <source>
        <strain evidence="1">GDQ20D70P</strain>
    </source>
</reference>
<evidence type="ECO:0000313" key="1">
    <source>
        <dbReference type="EMBL" id="QRN92677.1"/>
    </source>
</evidence>
<protein>
    <submittedName>
        <fullName evidence="1">Uncharacterized protein</fullName>
    </submittedName>
</protein>
<accession>A0AB37HXI7</accession>
<dbReference type="AlphaFoldDB" id="A0AB37HXI7"/>
<dbReference type="EMBL" id="CP069389">
    <property type="protein sequence ID" value="QRN92677.1"/>
    <property type="molecule type" value="Genomic_DNA"/>
</dbReference>
<dbReference type="Proteomes" id="UP000640299">
    <property type="component" value="Chromosome"/>
</dbReference>
<sequence length="84" mass="9612">MAPHRGGFGNEDYYTLATKYVVEVQGSYVNDIHLRGSTKMGGYWGSYTPDNEKLDIRNVWITDDYRKALGIAYLVNGEVQKFKE</sequence>
<proteinExistence type="predicted"/>
<gene>
    <name evidence="1" type="ORF">JRU67_09335</name>
</gene>
<evidence type="ECO:0000313" key="2">
    <source>
        <dbReference type="Proteomes" id="UP000640299"/>
    </source>
</evidence>
<name>A0AB37HXI7_MAMSC</name>